<dbReference type="InterPro" id="IPR011008">
    <property type="entry name" value="Dimeric_a/b-barrel"/>
</dbReference>
<accession>A0A9W7AGY4</accession>
<dbReference type="AlphaFoldDB" id="A0A9W7AGY4"/>
<evidence type="ECO:0000256" key="2">
    <source>
        <dbReference type="SAM" id="Phobius"/>
    </source>
</evidence>
<proteinExistence type="predicted"/>
<keyword evidence="2" id="KW-1133">Transmembrane helix</keyword>
<dbReference type="EMBL" id="BLQM01000151">
    <property type="protein sequence ID" value="GMH69750.1"/>
    <property type="molecule type" value="Genomic_DNA"/>
</dbReference>
<feature type="transmembrane region" description="Helical" evidence="2">
    <location>
        <begin position="117"/>
        <end position="135"/>
    </location>
</feature>
<dbReference type="Gene3D" id="3.30.70.1060">
    <property type="entry name" value="Dimeric alpha+beta barrel"/>
    <property type="match status" value="1"/>
</dbReference>
<gene>
    <name evidence="3" type="ORF">TL16_g05231</name>
</gene>
<feature type="region of interest" description="Disordered" evidence="1">
    <location>
        <begin position="145"/>
        <end position="209"/>
    </location>
</feature>
<comment type="caution">
    <text evidence="3">The sequence shown here is derived from an EMBL/GenBank/DDBJ whole genome shotgun (WGS) entry which is preliminary data.</text>
</comment>
<organism evidence="3 4">
    <name type="scientific">Triparma laevis f. inornata</name>
    <dbReference type="NCBI Taxonomy" id="1714386"/>
    <lineage>
        <taxon>Eukaryota</taxon>
        <taxon>Sar</taxon>
        <taxon>Stramenopiles</taxon>
        <taxon>Ochrophyta</taxon>
        <taxon>Bolidophyceae</taxon>
        <taxon>Parmales</taxon>
        <taxon>Triparmaceae</taxon>
        <taxon>Triparma</taxon>
    </lineage>
</organism>
<keyword evidence="2" id="KW-0472">Membrane</keyword>
<dbReference type="SUPFAM" id="SSF54909">
    <property type="entry name" value="Dimeric alpha+beta barrel"/>
    <property type="match status" value="1"/>
</dbReference>
<evidence type="ECO:0000256" key="1">
    <source>
        <dbReference type="SAM" id="MobiDB-lite"/>
    </source>
</evidence>
<evidence type="ECO:0008006" key="5">
    <source>
        <dbReference type="Google" id="ProtNLM"/>
    </source>
</evidence>
<protein>
    <recommendedName>
        <fullName evidence="5">YCII-related domain-containing protein</fullName>
    </recommendedName>
</protein>
<reference evidence="4" key="1">
    <citation type="journal article" date="2023" name="Commun. Biol.">
        <title>Genome analysis of Parmales, the sister group of diatoms, reveals the evolutionary specialization of diatoms from phago-mixotrophs to photoautotrophs.</title>
        <authorList>
            <person name="Ban H."/>
            <person name="Sato S."/>
            <person name="Yoshikawa S."/>
            <person name="Yamada K."/>
            <person name="Nakamura Y."/>
            <person name="Ichinomiya M."/>
            <person name="Sato N."/>
            <person name="Blanc-Mathieu R."/>
            <person name="Endo H."/>
            <person name="Kuwata A."/>
            <person name="Ogata H."/>
        </authorList>
    </citation>
    <scope>NUCLEOTIDE SEQUENCE [LARGE SCALE GENOMIC DNA]</scope>
</reference>
<feature type="compositionally biased region" description="Low complexity" evidence="1">
    <location>
        <begin position="180"/>
        <end position="192"/>
    </location>
</feature>
<keyword evidence="2" id="KW-0812">Transmembrane</keyword>
<name>A0A9W7AGY4_9STRA</name>
<evidence type="ECO:0000313" key="3">
    <source>
        <dbReference type="EMBL" id="GMH69750.1"/>
    </source>
</evidence>
<feature type="compositionally biased region" description="Basic and acidic residues" evidence="1">
    <location>
        <begin position="145"/>
        <end position="156"/>
    </location>
</feature>
<feature type="compositionally biased region" description="Pro residues" evidence="1">
    <location>
        <begin position="193"/>
        <end position="206"/>
    </location>
</feature>
<dbReference type="Proteomes" id="UP001162640">
    <property type="component" value="Unassembled WGS sequence"/>
</dbReference>
<evidence type="ECO:0000313" key="4">
    <source>
        <dbReference type="Proteomes" id="UP001162640"/>
    </source>
</evidence>
<sequence length="313" mass="34562">MTESTSTYWTGKLTLYEYLSGVSPEPSNWYAALSSSTNNFFANLFSQIPPSSTYLPPRLVTLSTVLSSSISTLLQTLTTPSKSGLYGFTATLPSLKLSPTGIWTPSNIKFNLQSDNIFVAVIIMVCSLHYIVLVLRRVKKESVKEETPVLEREYSRSRSNSSTASQINPPLPHNDDLQISSPSPTASTSDPQTLPPTPTTSQPPPANKYYCIQTQPSYDTTNLQLLKTHRPSHLTWLSTLESSGLLFTGGDITTEGESLYIIRAEGFEEAEGIAMGDPWCRECCTTFKVFQYEVRWGRVGVSVKVGGGEYRLE</sequence>